<dbReference type="Proteomes" id="UP000183053">
    <property type="component" value="Unassembled WGS sequence"/>
</dbReference>
<dbReference type="STRING" id="47312.SAMN04489765_4415"/>
<reference evidence="2" key="1">
    <citation type="submission" date="2016-10" db="EMBL/GenBank/DDBJ databases">
        <authorList>
            <person name="Varghese N."/>
            <person name="Submissions S."/>
        </authorList>
    </citation>
    <scope>NUCLEOTIDE SEQUENCE [LARGE SCALE GENOMIC DNA]</scope>
    <source>
        <strain evidence="2">DSM 44142</strain>
    </source>
</reference>
<organism evidence="1 2">
    <name type="scientific">Tsukamurella pulmonis</name>
    <dbReference type="NCBI Taxonomy" id="47312"/>
    <lineage>
        <taxon>Bacteria</taxon>
        <taxon>Bacillati</taxon>
        <taxon>Actinomycetota</taxon>
        <taxon>Actinomycetes</taxon>
        <taxon>Mycobacteriales</taxon>
        <taxon>Tsukamurellaceae</taxon>
        <taxon>Tsukamurella</taxon>
    </lineage>
</organism>
<proteinExistence type="predicted"/>
<dbReference type="AlphaFoldDB" id="A0A1H1HNM0"/>
<evidence type="ECO:0000313" key="1">
    <source>
        <dbReference type="EMBL" id="SDR27050.1"/>
    </source>
</evidence>
<gene>
    <name evidence="1" type="ORF">SAMN04489765_4415</name>
</gene>
<sequence length="171" mass="18531">MGSGGIGQNGPMRLEPRILTQLAGVLDLRDGKFFGSCFGHRVPDDLLAAVTVHGAATNRATAGFASPSRAQTAMPVELEHWDARPDDDGEWDTVLHTQLCVDTSGSVEWFSPGPDGPGPVLEFPMARGFYEVEAAARHAGEGEDVWRLRFWSSPEYGPDLAEIREIALLAR</sequence>
<dbReference type="EMBL" id="FNLF01000002">
    <property type="protein sequence ID" value="SDR27050.1"/>
    <property type="molecule type" value="Genomic_DNA"/>
</dbReference>
<protein>
    <submittedName>
        <fullName evidence="1">Uncharacterized protein</fullName>
    </submittedName>
</protein>
<accession>A0A1H1HNM0</accession>
<name>A0A1H1HNM0_9ACTN</name>
<keyword evidence="2" id="KW-1185">Reference proteome</keyword>
<evidence type="ECO:0000313" key="2">
    <source>
        <dbReference type="Proteomes" id="UP000183053"/>
    </source>
</evidence>